<evidence type="ECO:0000256" key="4">
    <source>
        <dbReference type="ARBA" id="ARBA00022475"/>
    </source>
</evidence>
<organism evidence="10 11">
    <name type="scientific">Salinicola endophyticus</name>
    <dbReference type="NCBI Taxonomy" id="1949083"/>
    <lineage>
        <taxon>Bacteria</taxon>
        <taxon>Pseudomonadati</taxon>
        <taxon>Pseudomonadota</taxon>
        <taxon>Gammaproteobacteria</taxon>
        <taxon>Oceanospirillales</taxon>
        <taxon>Halomonadaceae</taxon>
        <taxon>Salinicola</taxon>
    </lineage>
</organism>
<evidence type="ECO:0000256" key="3">
    <source>
        <dbReference type="ARBA" id="ARBA00022448"/>
    </source>
</evidence>
<keyword evidence="3 8" id="KW-0813">Transport</keyword>
<feature type="transmembrane region" description="Helical" evidence="8">
    <location>
        <begin position="293"/>
        <end position="317"/>
    </location>
</feature>
<proteinExistence type="inferred from homology"/>
<feature type="transmembrane region" description="Helical" evidence="8">
    <location>
        <begin position="354"/>
        <end position="372"/>
    </location>
</feature>
<evidence type="ECO:0000313" key="11">
    <source>
        <dbReference type="Proteomes" id="UP001321526"/>
    </source>
</evidence>
<dbReference type="EMBL" id="CP035631">
    <property type="protein sequence ID" value="WFF43638.1"/>
    <property type="molecule type" value="Genomic_DNA"/>
</dbReference>
<feature type="transmembrane region" description="Helical" evidence="8">
    <location>
        <begin position="199"/>
        <end position="223"/>
    </location>
</feature>
<dbReference type="Pfam" id="PF07690">
    <property type="entry name" value="MFS_1"/>
    <property type="match status" value="1"/>
</dbReference>
<keyword evidence="6 8" id="KW-1133">Transmembrane helix</keyword>
<dbReference type="InterPro" id="IPR005829">
    <property type="entry name" value="Sugar_transporter_CS"/>
</dbReference>
<name>A0ABY8FLE2_9GAMM</name>
<dbReference type="PROSITE" id="PS00216">
    <property type="entry name" value="SUGAR_TRANSPORT_1"/>
    <property type="match status" value="1"/>
</dbReference>
<evidence type="ECO:0000256" key="6">
    <source>
        <dbReference type="ARBA" id="ARBA00022989"/>
    </source>
</evidence>
<gene>
    <name evidence="10" type="ORF">EVC62_14060</name>
</gene>
<evidence type="ECO:0000256" key="5">
    <source>
        <dbReference type="ARBA" id="ARBA00022692"/>
    </source>
</evidence>
<keyword evidence="11" id="KW-1185">Reference proteome</keyword>
<dbReference type="PANTHER" id="PTHR23502">
    <property type="entry name" value="MAJOR FACILITATOR SUPERFAMILY"/>
    <property type="match status" value="1"/>
</dbReference>
<feature type="transmembrane region" description="Helical" evidence="8">
    <location>
        <begin position="29"/>
        <end position="50"/>
    </location>
</feature>
<protein>
    <recommendedName>
        <fullName evidence="8">Bcr/CflA family efflux transporter</fullName>
    </recommendedName>
</protein>
<dbReference type="CDD" id="cd17320">
    <property type="entry name" value="MFS_MdfA_MDR_like"/>
    <property type="match status" value="1"/>
</dbReference>
<comment type="similarity">
    <text evidence="2 8">Belongs to the major facilitator superfamily. Bcr/CmlA family.</text>
</comment>
<evidence type="ECO:0000256" key="2">
    <source>
        <dbReference type="ARBA" id="ARBA00006236"/>
    </source>
</evidence>
<dbReference type="SUPFAM" id="SSF103473">
    <property type="entry name" value="MFS general substrate transporter"/>
    <property type="match status" value="1"/>
</dbReference>
<feature type="transmembrane region" description="Helical" evidence="8">
    <location>
        <begin position="120"/>
        <end position="146"/>
    </location>
</feature>
<feature type="transmembrane region" description="Helical" evidence="8">
    <location>
        <begin position="235"/>
        <end position="257"/>
    </location>
</feature>
<feature type="transmembrane region" description="Helical" evidence="8">
    <location>
        <begin position="329"/>
        <end position="348"/>
    </location>
</feature>
<comment type="subcellular location">
    <subcellularLocation>
        <location evidence="8">Cell inner membrane</location>
        <topology evidence="8">Multi-pass membrane protein</topology>
    </subcellularLocation>
    <subcellularLocation>
        <location evidence="1">Cell membrane</location>
        <topology evidence="1">Multi-pass membrane protein</topology>
    </subcellularLocation>
</comment>
<feature type="transmembrane region" description="Helical" evidence="8">
    <location>
        <begin position="152"/>
        <end position="170"/>
    </location>
</feature>
<dbReference type="InterPro" id="IPR036259">
    <property type="entry name" value="MFS_trans_sf"/>
</dbReference>
<feature type="transmembrane region" description="Helical" evidence="8">
    <location>
        <begin position="269"/>
        <end position="287"/>
    </location>
</feature>
<keyword evidence="8" id="KW-0997">Cell inner membrane</keyword>
<keyword evidence="4" id="KW-1003">Cell membrane</keyword>
<evidence type="ECO:0000256" key="8">
    <source>
        <dbReference type="RuleBase" id="RU365088"/>
    </source>
</evidence>
<evidence type="ECO:0000256" key="7">
    <source>
        <dbReference type="ARBA" id="ARBA00023136"/>
    </source>
</evidence>
<sequence length="376" mass="39998">MGAVMLSPLAIDIYLPALTAMAREFERPFAALQVTITLFLLSAGVGQVLVGPLADRFGRRPVLLGGSLTYFAGALMGLSAATLEWLYAARVLQGLGACATVTVAFAAVRDSYPPETGAKLYSYLNGSLTLVPSLAPVIGGALTVAFGWRSNFAFMMAFAALLCLGAWWRFGETRPADTPIERRLYRWSRYRPVLGHPRFLYYALVVSTMMAAILVYVSAAPVIVMDRLGQPEWVFSLWFGANALVSTLAFFFVPRLMHRWGRRATVKRGLVVVVGGGVLVSALYLGVPLSVATFMAPVALLSVGFSMILGSAASLALEPFPERAGTAAALLGAIQLGGGAIVATLALMTPLAPQFTLTALCTGGGLLLWGLARRWG</sequence>
<dbReference type="NCBIfam" id="TIGR00710">
    <property type="entry name" value="efflux_Bcr_CflA"/>
    <property type="match status" value="1"/>
</dbReference>
<comment type="caution">
    <text evidence="8">Lacks conserved residue(s) required for the propagation of feature annotation.</text>
</comment>
<dbReference type="Gene3D" id="1.20.1720.10">
    <property type="entry name" value="Multidrug resistance protein D"/>
    <property type="match status" value="1"/>
</dbReference>
<evidence type="ECO:0000259" key="9">
    <source>
        <dbReference type="PROSITE" id="PS50850"/>
    </source>
</evidence>
<evidence type="ECO:0000313" key="10">
    <source>
        <dbReference type="EMBL" id="WFF43638.1"/>
    </source>
</evidence>
<reference evidence="10 11" key="1">
    <citation type="submission" date="2019-01" db="EMBL/GenBank/DDBJ databases">
        <title>Genome sequence of Salinicola endophyticus REST5.</title>
        <authorList>
            <person name="Nascimento F.X."/>
        </authorList>
    </citation>
    <scope>NUCLEOTIDE SEQUENCE [LARGE SCALE GENOMIC DNA]</scope>
    <source>
        <strain evidence="10 11">REST5</strain>
    </source>
</reference>
<feature type="transmembrane region" description="Helical" evidence="8">
    <location>
        <begin position="62"/>
        <end position="81"/>
    </location>
</feature>
<feature type="domain" description="Major facilitator superfamily (MFS) profile" evidence="9">
    <location>
        <begin position="1"/>
        <end position="376"/>
    </location>
</feature>
<keyword evidence="5 8" id="KW-0812">Transmembrane</keyword>
<accession>A0ABY8FLE2</accession>
<feature type="transmembrane region" description="Helical" evidence="8">
    <location>
        <begin position="87"/>
        <end position="108"/>
    </location>
</feature>
<dbReference type="InterPro" id="IPR020846">
    <property type="entry name" value="MFS_dom"/>
</dbReference>
<dbReference type="InterPro" id="IPR004812">
    <property type="entry name" value="Efflux_drug-R_Bcr/CmlA"/>
</dbReference>
<evidence type="ECO:0000256" key="1">
    <source>
        <dbReference type="ARBA" id="ARBA00004651"/>
    </source>
</evidence>
<dbReference type="Proteomes" id="UP001321526">
    <property type="component" value="Chromosome"/>
</dbReference>
<dbReference type="PANTHER" id="PTHR23502:SF70">
    <property type="entry name" value="BCR_CFLA FAMILY EFFLUX TRANSPORTER"/>
    <property type="match status" value="1"/>
</dbReference>
<dbReference type="PROSITE" id="PS50850">
    <property type="entry name" value="MFS"/>
    <property type="match status" value="1"/>
</dbReference>
<keyword evidence="7 8" id="KW-0472">Membrane</keyword>
<dbReference type="InterPro" id="IPR011701">
    <property type="entry name" value="MFS"/>
</dbReference>